<evidence type="ECO:0000313" key="11">
    <source>
        <dbReference type="EMBL" id="EAV47525.1"/>
    </source>
</evidence>
<keyword evidence="3" id="KW-0328">Glycosyltransferase</keyword>
<keyword evidence="6 9" id="KW-0133">Cell shape</keyword>
<dbReference type="PANTHER" id="PTHR30582">
    <property type="entry name" value="L,D-TRANSPEPTIDASE"/>
    <property type="match status" value="1"/>
</dbReference>
<evidence type="ECO:0000256" key="5">
    <source>
        <dbReference type="ARBA" id="ARBA00022801"/>
    </source>
</evidence>
<evidence type="ECO:0000256" key="8">
    <source>
        <dbReference type="ARBA" id="ARBA00023316"/>
    </source>
</evidence>
<reference evidence="11 12" key="1">
    <citation type="submission" date="2006-11" db="EMBL/GenBank/DDBJ databases">
        <authorList>
            <person name="Giovannoni S."/>
            <person name="Vergin K."/>
            <person name="Ferriera S."/>
            <person name="Johnson J."/>
            <person name="Kravitz S."/>
            <person name="Beeson K."/>
            <person name="Sutton G."/>
            <person name="Rogers Y.-H."/>
            <person name="Friedman R."/>
            <person name="Frazier M."/>
            <person name="Venter J.C."/>
        </authorList>
    </citation>
    <scope>NUCLEOTIDE SEQUENCE [LARGE SCALE GENOMIC DNA]</scope>
    <source>
        <strain evidence="11 12">HTCC2181</strain>
    </source>
</reference>
<keyword evidence="8 9" id="KW-0961">Cell wall biogenesis/degradation</keyword>
<dbReference type="Proteomes" id="UP000054262">
    <property type="component" value="Unassembled WGS sequence"/>
</dbReference>
<dbReference type="InterPro" id="IPR038063">
    <property type="entry name" value="Transpep_catalytic_dom"/>
</dbReference>
<feature type="active site" description="Nucleophile" evidence="9">
    <location>
        <position position="135"/>
    </location>
</feature>
<dbReference type="AlphaFoldDB" id="A0P7L5"/>
<dbReference type="InterPro" id="IPR005490">
    <property type="entry name" value="LD_TPept_cat_dom"/>
</dbReference>
<evidence type="ECO:0000259" key="10">
    <source>
        <dbReference type="PROSITE" id="PS52029"/>
    </source>
</evidence>
<keyword evidence="5" id="KW-0378">Hydrolase</keyword>
<evidence type="ECO:0000256" key="2">
    <source>
        <dbReference type="ARBA" id="ARBA00005992"/>
    </source>
</evidence>
<evidence type="ECO:0000256" key="3">
    <source>
        <dbReference type="ARBA" id="ARBA00022676"/>
    </source>
</evidence>
<comment type="pathway">
    <text evidence="1 9">Cell wall biogenesis; peptidoglycan biosynthesis.</text>
</comment>
<name>A0P7L5_9PROT</name>
<proteinExistence type="inferred from homology"/>
<keyword evidence="12" id="KW-1185">Reference proteome</keyword>
<gene>
    <name evidence="11" type="ORF">MB2181_05590</name>
</gene>
<dbReference type="GO" id="GO:0071555">
    <property type="term" value="P:cell wall organization"/>
    <property type="evidence" value="ECO:0007669"/>
    <property type="project" value="UniProtKB-UniRule"/>
</dbReference>
<evidence type="ECO:0000256" key="6">
    <source>
        <dbReference type="ARBA" id="ARBA00022960"/>
    </source>
</evidence>
<keyword evidence="4" id="KW-0808">Transferase</keyword>
<dbReference type="GO" id="GO:0005576">
    <property type="term" value="C:extracellular region"/>
    <property type="evidence" value="ECO:0007669"/>
    <property type="project" value="TreeGrafter"/>
</dbReference>
<evidence type="ECO:0000256" key="9">
    <source>
        <dbReference type="PROSITE-ProRule" id="PRU01373"/>
    </source>
</evidence>
<dbReference type="GO" id="GO:0018104">
    <property type="term" value="P:peptidoglycan-protein cross-linking"/>
    <property type="evidence" value="ECO:0007669"/>
    <property type="project" value="TreeGrafter"/>
</dbReference>
<dbReference type="Pfam" id="PF03734">
    <property type="entry name" value="YkuD"/>
    <property type="match status" value="1"/>
</dbReference>
<keyword evidence="7 9" id="KW-0573">Peptidoglycan synthesis</keyword>
<dbReference type="Gene3D" id="2.40.440.10">
    <property type="entry name" value="L,D-transpeptidase catalytic domain-like"/>
    <property type="match status" value="1"/>
</dbReference>
<dbReference type="CDD" id="cd16913">
    <property type="entry name" value="YkuD_like"/>
    <property type="match status" value="1"/>
</dbReference>
<evidence type="ECO:0000256" key="7">
    <source>
        <dbReference type="ARBA" id="ARBA00022984"/>
    </source>
</evidence>
<feature type="active site" description="Proton donor/acceptor" evidence="9">
    <location>
        <position position="119"/>
    </location>
</feature>
<dbReference type="GO" id="GO:0071972">
    <property type="term" value="F:peptidoglycan L,D-transpeptidase activity"/>
    <property type="evidence" value="ECO:0007669"/>
    <property type="project" value="TreeGrafter"/>
</dbReference>
<dbReference type="GO" id="GO:0008360">
    <property type="term" value="P:regulation of cell shape"/>
    <property type="evidence" value="ECO:0007669"/>
    <property type="project" value="UniProtKB-UniRule"/>
</dbReference>
<dbReference type="UniPathway" id="UPA00219"/>
<accession>A0P7L5</accession>
<dbReference type="InterPro" id="IPR050979">
    <property type="entry name" value="LD-transpeptidase"/>
</dbReference>
<evidence type="ECO:0000313" key="12">
    <source>
        <dbReference type="Proteomes" id="UP000054262"/>
    </source>
</evidence>
<organism evidence="11 12">
    <name type="scientific">Methylophilales bacterium HTCC2181</name>
    <dbReference type="NCBI Taxonomy" id="383631"/>
    <lineage>
        <taxon>Bacteria</taxon>
        <taxon>Pseudomonadati</taxon>
        <taxon>Pseudomonadota</taxon>
        <taxon>Betaproteobacteria</taxon>
        <taxon>Nitrosomonadales</taxon>
        <taxon>OM43 clade</taxon>
    </lineage>
</organism>
<sequence>MNSKINISVSSQKLSLFQEGELVSSYKVSTALKGVGQEKNTNKTPLGNHIIRAMIGRNLPIYAVIKARRYTNEIWTKELDDPSITVDWILSRVIWLSGKDLGRNRLGNVDTMQRYIYIHGTNEEHLLGTPSSHGCIRMSNEDVIELFDLVSVGDIVEIDF</sequence>
<dbReference type="GO" id="GO:0016757">
    <property type="term" value="F:glycosyltransferase activity"/>
    <property type="evidence" value="ECO:0007669"/>
    <property type="project" value="UniProtKB-KW"/>
</dbReference>
<dbReference type="PROSITE" id="PS52029">
    <property type="entry name" value="LD_TPASE"/>
    <property type="match status" value="1"/>
</dbReference>
<dbReference type="SUPFAM" id="SSF141523">
    <property type="entry name" value="L,D-transpeptidase catalytic domain-like"/>
    <property type="match status" value="1"/>
</dbReference>
<feature type="domain" description="L,D-TPase catalytic" evidence="10">
    <location>
        <begin position="3"/>
        <end position="159"/>
    </location>
</feature>
<evidence type="ECO:0000256" key="1">
    <source>
        <dbReference type="ARBA" id="ARBA00004752"/>
    </source>
</evidence>
<dbReference type="OrthoDB" id="9787225at2"/>
<comment type="caution">
    <text evidence="11">The sequence shown here is derived from an EMBL/GenBank/DDBJ whole genome shotgun (WGS) entry which is preliminary data.</text>
</comment>
<evidence type="ECO:0000256" key="4">
    <source>
        <dbReference type="ARBA" id="ARBA00022679"/>
    </source>
</evidence>
<dbReference type="PANTHER" id="PTHR30582:SF24">
    <property type="entry name" value="L,D-TRANSPEPTIDASE ERFK_SRFK-RELATED"/>
    <property type="match status" value="1"/>
</dbReference>
<protein>
    <submittedName>
        <fullName evidence="11">ErfK/YbiS/YcfS/YnhG</fullName>
    </submittedName>
</protein>
<comment type="similarity">
    <text evidence="2">Belongs to the YkuD family.</text>
</comment>
<dbReference type="EMBL" id="AAUX01000001">
    <property type="protein sequence ID" value="EAV47525.1"/>
    <property type="molecule type" value="Genomic_DNA"/>
</dbReference>